<feature type="transmembrane region" description="Helical" evidence="1">
    <location>
        <begin position="12"/>
        <end position="30"/>
    </location>
</feature>
<sequence>MESIFNNLPLTTVLLGNIIISWIGIFFLWGAPVKTEYRGLKLSFVMFWIFIIIYYLCRAGVEYYFISTSRFICFLSPTGEGIHPKILPDFLWLLLVITADFSAIALLIGGIIHFTRNRRYLKIAVLLSFFGFISAWISAGYLKHNSVSAVITFLVFIYLGWRVRIKYITSSVLFIGYAFLNLPFFLLSGNAPEALKHTIFTLLFVSKFSLIVAMYNVLGVSGKIE</sequence>
<feature type="transmembrane region" description="Helical" evidence="1">
    <location>
        <begin position="145"/>
        <end position="161"/>
    </location>
</feature>
<gene>
    <name evidence="2" type="ORF">OMAG_000894</name>
</gene>
<keyword evidence="1" id="KW-0472">Membrane</keyword>
<dbReference type="Proteomes" id="UP000033428">
    <property type="component" value="Unassembled WGS sequence"/>
</dbReference>
<proteinExistence type="predicted"/>
<evidence type="ECO:0000256" key="1">
    <source>
        <dbReference type="SAM" id="Phobius"/>
    </source>
</evidence>
<evidence type="ECO:0000313" key="3">
    <source>
        <dbReference type="Proteomes" id="UP000033428"/>
    </source>
</evidence>
<dbReference type="EMBL" id="JYNY01000202">
    <property type="protein sequence ID" value="KJJ85236.1"/>
    <property type="molecule type" value="Genomic_DNA"/>
</dbReference>
<feature type="transmembrane region" description="Helical" evidence="1">
    <location>
        <begin position="168"/>
        <end position="187"/>
    </location>
</feature>
<keyword evidence="3" id="KW-1185">Reference proteome</keyword>
<feature type="transmembrane region" description="Helical" evidence="1">
    <location>
        <begin position="199"/>
        <end position="218"/>
    </location>
</feature>
<reference evidence="2 3" key="1">
    <citation type="submission" date="2015-02" db="EMBL/GenBank/DDBJ databases">
        <title>Single-cell genomics of uncultivated deep-branching MTB reveals a conserved set of magnetosome genes.</title>
        <authorList>
            <person name="Kolinko S."/>
            <person name="Richter M."/>
            <person name="Glockner F.O."/>
            <person name="Brachmann A."/>
            <person name="Schuler D."/>
        </authorList>
    </citation>
    <scope>NUCLEOTIDE SEQUENCE [LARGE SCALE GENOMIC DNA]</scope>
    <source>
        <strain evidence="2">SKK-01</strain>
    </source>
</reference>
<feature type="transmembrane region" description="Helical" evidence="1">
    <location>
        <begin position="90"/>
        <end position="108"/>
    </location>
</feature>
<keyword evidence="1" id="KW-0812">Transmembrane</keyword>
<feature type="transmembrane region" description="Helical" evidence="1">
    <location>
        <begin position="120"/>
        <end position="139"/>
    </location>
</feature>
<feature type="transmembrane region" description="Helical" evidence="1">
    <location>
        <begin position="42"/>
        <end position="61"/>
    </location>
</feature>
<protein>
    <submittedName>
        <fullName evidence="2">Membrane protein</fullName>
    </submittedName>
</protein>
<dbReference type="AlphaFoldDB" id="A0A0F0CUN4"/>
<evidence type="ECO:0000313" key="2">
    <source>
        <dbReference type="EMBL" id="KJJ85236.1"/>
    </source>
</evidence>
<keyword evidence="1" id="KW-1133">Transmembrane helix</keyword>
<name>A0A0F0CUN4_9BACT</name>
<comment type="caution">
    <text evidence="2">The sequence shown here is derived from an EMBL/GenBank/DDBJ whole genome shotgun (WGS) entry which is preliminary data.</text>
</comment>
<accession>A0A0F0CUN4</accession>
<organism evidence="2 3">
    <name type="scientific">Candidatus Omnitrophus magneticus</name>
    <dbReference type="NCBI Taxonomy" id="1609969"/>
    <lineage>
        <taxon>Bacteria</taxon>
        <taxon>Pseudomonadati</taxon>
        <taxon>Candidatus Omnitrophota</taxon>
        <taxon>Candidatus Omnitrophus</taxon>
    </lineage>
</organism>